<evidence type="ECO:0000256" key="1">
    <source>
        <dbReference type="SAM" id="SignalP"/>
    </source>
</evidence>
<feature type="signal peptide" evidence="1">
    <location>
        <begin position="1"/>
        <end position="19"/>
    </location>
</feature>
<evidence type="ECO:0000313" key="2">
    <source>
        <dbReference type="EMBL" id="MDT0622290.1"/>
    </source>
</evidence>
<feature type="chain" id="PRO_5045331846" evidence="1">
    <location>
        <begin position="20"/>
        <end position="139"/>
    </location>
</feature>
<gene>
    <name evidence="2" type="ORF">RM520_11690</name>
</gene>
<organism evidence="2 3">
    <name type="scientific">Croceitalea vernalis</name>
    <dbReference type="NCBI Taxonomy" id="3075599"/>
    <lineage>
        <taxon>Bacteria</taxon>
        <taxon>Pseudomonadati</taxon>
        <taxon>Bacteroidota</taxon>
        <taxon>Flavobacteriia</taxon>
        <taxon>Flavobacteriales</taxon>
        <taxon>Flavobacteriaceae</taxon>
        <taxon>Croceitalea</taxon>
    </lineage>
</organism>
<proteinExistence type="predicted"/>
<dbReference type="Pfam" id="PF13715">
    <property type="entry name" value="CarbopepD_reg_2"/>
    <property type="match status" value="1"/>
</dbReference>
<reference evidence="2 3" key="1">
    <citation type="submission" date="2023-09" db="EMBL/GenBank/DDBJ databases">
        <authorList>
            <person name="Rey-Velasco X."/>
        </authorList>
    </citation>
    <scope>NUCLEOTIDE SEQUENCE [LARGE SCALE GENOMIC DNA]</scope>
    <source>
        <strain evidence="2 3">P007</strain>
    </source>
</reference>
<accession>A0ABU3BJF9</accession>
<keyword evidence="1" id="KW-0732">Signal</keyword>
<comment type="caution">
    <text evidence="2">The sequence shown here is derived from an EMBL/GenBank/DDBJ whole genome shotgun (WGS) entry which is preliminary data.</text>
</comment>
<dbReference type="SUPFAM" id="SSF49464">
    <property type="entry name" value="Carboxypeptidase regulatory domain-like"/>
    <property type="match status" value="1"/>
</dbReference>
<protein>
    <submittedName>
        <fullName evidence="2">Carboxypeptidase-like regulatory domain-containing protein</fullName>
    </submittedName>
</protein>
<sequence length="139" mass="15690">MRIVPIVLILFMLPFLGHAQNTITGKVTDELGLPIYLAAISIDTSKDITYTDYDGLFSLTSDKDFHWKINIKSTGYKTESFFVLSGGSTESIVLEYNEEMKKLLGGSDGLGFNYRMKPWSNKWLFDKPKSQFVGAFSLK</sequence>
<dbReference type="InterPro" id="IPR008969">
    <property type="entry name" value="CarboxyPept-like_regulatory"/>
</dbReference>
<name>A0ABU3BJF9_9FLAO</name>
<dbReference type="RefSeq" id="WP_311385879.1">
    <property type="nucleotide sequence ID" value="NZ_JAVRHU010000003.1"/>
</dbReference>
<keyword evidence="3" id="KW-1185">Reference proteome</keyword>
<dbReference type="Gene3D" id="2.60.40.1120">
    <property type="entry name" value="Carboxypeptidase-like, regulatory domain"/>
    <property type="match status" value="1"/>
</dbReference>
<dbReference type="Proteomes" id="UP001250662">
    <property type="component" value="Unassembled WGS sequence"/>
</dbReference>
<evidence type="ECO:0000313" key="3">
    <source>
        <dbReference type="Proteomes" id="UP001250662"/>
    </source>
</evidence>
<dbReference type="EMBL" id="JAVRHU010000003">
    <property type="protein sequence ID" value="MDT0622290.1"/>
    <property type="molecule type" value="Genomic_DNA"/>
</dbReference>